<reference evidence="2 3" key="2">
    <citation type="journal article" date="2010" name="Nature">
        <title>Comparative genomics reveals mobile pathogenicity chromosomes in Fusarium.</title>
        <authorList>
            <person name="Ma L.J."/>
            <person name="van der Does H.C."/>
            <person name="Borkovich K.A."/>
            <person name="Coleman J.J."/>
            <person name="Daboussi M.J."/>
            <person name="Di Pietro A."/>
            <person name="Dufresne M."/>
            <person name="Freitag M."/>
            <person name="Grabherr M."/>
            <person name="Henrissat B."/>
            <person name="Houterman P.M."/>
            <person name="Kang S."/>
            <person name="Shim W.B."/>
            <person name="Woloshuk C."/>
            <person name="Xie X."/>
            <person name="Xu J.R."/>
            <person name="Antoniw J."/>
            <person name="Baker S.E."/>
            <person name="Bluhm B.H."/>
            <person name="Breakspear A."/>
            <person name="Brown D.W."/>
            <person name="Butchko R.A."/>
            <person name="Chapman S."/>
            <person name="Coulson R."/>
            <person name="Coutinho P.M."/>
            <person name="Danchin E.G."/>
            <person name="Diener A."/>
            <person name="Gale L.R."/>
            <person name="Gardiner D.M."/>
            <person name="Goff S."/>
            <person name="Hammond-Kosack K.E."/>
            <person name="Hilburn K."/>
            <person name="Hua-Van A."/>
            <person name="Jonkers W."/>
            <person name="Kazan K."/>
            <person name="Kodira C.D."/>
            <person name="Koehrsen M."/>
            <person name="Kumar L."/>
            <person name="Lee Y.H."/>
            <person name="Li L."/>
            <person name="Manners J.M."/>
            <person name="Miranda-Saavedra D."/>
            <person name="Mukherjee M."/>
            <person name="Park G."/>
            <person name="Park J."/>
            <person name="Park S.Y."/>
            <person name="Proctor R.H."/>
            <person name="Regev A."/>
            <person name="Ruiz-Roldan M.C."/>
            <person name="Sain D."/>
            <person name="Sakthikumar S."/>
            <person name="Sykes S."/>
            <person name="Schwartz D.C."/>
            <person name="Turgeon B.G."/>
            <person name="Wapinski I."/>
            <person name="Yoder O."/>
            <person name="Young S."/>
            <person name="Zeng Q."/>
            <person name="Zhou S."/>
            <person name="Galagan J."/>
            <person name="Cuomo C.A."/>
            <person name="Kistler H.C."/>
            <person name="Rep M."/>
        </authorList>
    </citation>
    <scope>GENOME REANNOTATION</scope>
    <source>
        <strain evidence="3">ATCC MYA-4620 / CBS 123657 / FGSC 9075 / NRRL 31084 / PH-1</strain>
        <strain evidence="2">PH-1 / ATCC MYA-4620 / FGSC 9075 / NRRL 31084</strain>
    </source>
</reference>
<sequence length="126" mass="14012">MGVSSTTELTIQRYMSSMRGIVQALDTVYLWGLQHRVFEAALLYGTSVLDKEAYSQFVSVLETGRPIPHVLSLPEQASQPALAERARGSQVEADLPNELQLDDIFALPESFTPPFQTFRSTKHAIT</sequence>
<dbReference type="EMBL" id="HG970333">
    <property type="protein sequence ID" value="CEF77875.1"/>
    <property type="molecule type" value="Genomic_DNA"/>
</dbReference>
<name>A0A098DHD6_GIBZE</name>
<dbReference type="VEuPathDB" id="FungiDB:FGRAMPH1_01G12143"/>
<reference evidence="1 3" key="3">
    <citation type="journal article" date="2015" name="BMC Genomics">
        <title>The completed genome sequence of the pathogenic ascomycete fungus Fusarium graminearum.</title>
        <authorList>
            <person name="King R."/>
            <person name="Urban M."/>
            <person name="Hammond-Kosack M.C."/>
            <person name="Hassani-Pak K."/>
            <person name="Hammond-Kosack K.E."/>
        </authorList>
    </citation>
    <scope>NUCLEOTIDE SEQUENCE [LARGE SCALE GENOMIC DNA]</scope>
    <source>
        <strain evidence="3">ATCC MYA-4620 / CBS 123657 / FGSC 9075 / NRRL 31084 / PH-1</strain>
        <strain evidence="1">PH-1</strain>
    </source>
</reference>
<proteinExistence type="predicted"/>
<organism evidence="1 3">
    <name type="scientific">Gibberella zeae (strain ATCC MYA-4620 / CBS 123657 / FGSC 9075 / NRRL 31084 / PH-1)</name>
    <name type="common">Wheat head blight fungus</name>
    <name type="synonym">Fusarium graminearum</name>
    <dbReference type="NCBI Taxonomy" id="229533"/>
    <lineage>
        <taxon>Eukaryota</taxon>
        <taxon>Fungi</taxon>
        <taxon>Dikarya</taxon>
        <taxon>Ascomycota</taxon>
        <taxon>Pezizomycotina</taxon>
        <taxon>Sordariomycetes</taxon>
        <taxon>Hypocreomycetidae</taxon>
        <taxon>Hypocreales</taxon>
        <taxon>Nectriaceae</taxon>
        <taxon>Fusarium</taxon>
    </lineage>
</organism>
<reference evidence="2" key="4">
    <citation type="submission" date="2017-01" db="UniProtKB">
        <authorList>
            <consortium name="EnsemblFungi"/>
        </authorList>
    </citation>
    <scope>IDENTIFICATION</scope>
    <source>
        <strain evidence="2">PH-1 / ATCC MYA-4620 / FGSC 9075 / NRRL 31084</strain>
    </source>
</reference>
<evidence type="ECO:0000313" key="1">
    <source>
        <dbReference type="EMBL" id="CEF77875.1"/>
    </source>
</evidence>
<dbReference type="AlphaFoldDB" id="A0A098DHD6"/>
<dbReference type="InParanoid" id="A0A098DHD6"/>
<dbReference type="EnsemblFungi" id="CEF77875">
    <property type="protein sequence ID" value="CEF77875"/>
    <property type="gene ID" value="FGRRES_03134"/>
</dbReference>
<accession>A0A0E0S300</accession>
<gene>
    <name evidence="2" type="primary">FG03134.1</name>
    <name evidence="1" type="ORF">FGRAMPH1_01T12143</name>
</gene>
<keyword evidence="3" id="KW-1185">Reference proteome</keyword>
<accession>A0A098DHD6</accession>
<reference evidence="2 3" key="1">
    <citation type="journal article" date="2007" name="Science">
        <title>The Fusarium graminearum genome reveals a link between localized polymorphism and pathogen specialization.</title>
        <authorList>
            <person name="Cuomo C.A."/>
            <person name="Gueldener U."/>
            <person name="Xu J.-R."/>
            <person name="Trail F."/>
            <person name="Turgeon B.G."/>
            <person name="Di Pietro A."/>
            <person name="Walton J.D."/>
            <person name="Ma L.-J."/>
            <person name="Baker S.E."/>
            <person name="Rep M."/>
            <person name="Adam G."/>
            <person name="Antoniw J."/>
            <person name="Baldwin T."/>
            <person name="Calvo S.E."/>
            <person name="Chang Y.-L."/>
            <person name="DeCaprio D."/>
            <person name="Gale L.R."/>
            <person name="Gnerre S."/>
            <person name="Goswami R.S."/>
            <person name="Hammond-Kosack K."/>
            <person name="Harris L.J."/>
            <person name="Hilburn K."/>
            <person name="Kennell J.C."/>
            <person name="Kroken S."/>
            <person name="Magnuson J.K."/>
            <person name="Mannhaupt G."/>
            <person name="Mauceli E.W."/>
            <person name="Mewes H.-W."/>
            <person name="Mitterbauer R."/>
            <person name="Muehlbauer G."/>
            <person name="Muensterkoetter M."/>
            <person name="Nelson D."/>
            <person name="O'Donnell K."/>
            <person name="Ouellet T."/>
            <person name="Qi W."/>
            <person name="Quesneville H."/>
            <person name="Roncero M.I.G."/>
            <person name="Seong K.-Y."/>
            <person name="Tetko I.V."/>
            <person name="Urban M."/>
            <person name="Waalwijk C."/>
            <person name="Ward T.J."/>
            <person name="Yao J."/>
            <person name="Birren B.W."/>
            <person name="Kistler H.C."/>
        </authorList>
    </citation>
    <scope>NUCLEOTIDE SEQUENCE [LARGE SCALE GENOMIC DNA]</scope>
    <source>
        <strain evidence="3">ATCC MYA-4620 / CBS 123657 / FGSC 9075 / NRRL 31084 / PH-1</strain>
        <strain evidence="2">PH-1 / ATCC MYA-4620 / FGSC 9075 / NRRL 31084</strain>
    </source>
</reference>
<protein>
    <submittedName>
        <fullName evidence="1">Chromosome 2, complete genome</fullName>
    </submittedName>
</protein>
<dbReference type="Proteomes" id="UP000070720">
    <property type="component" value="Chromosome 2"/>
</dbReference>
<evidence type="ECO:0000313" key="3">
    <source>
        <dbReference type="Proteomes" id="UP000070720"/>
    </source>
</evidence>
<evidence type="ECO:0000313" key="2">
    <source>
        <dbReference type="EnsemblFungi" id="CEF77875"/>
    </source>
</evidence>